<feature type="domain" description="N-acetyltransferase" evidence="1">
    <location>
        <begin position="8"/>
        <end position="95"/>
    </location>
</feature>
<evidence type="ECO:0000259" key="1">
    <source>
        <dbReference type="PROSITE" id="PS51729"/>
    </source>
</evidence>
<dbReference type="PANTHER" id="PTHR31435">
    <property type="entry name" value="PROTEIN NATD1"/>
    <property type="match status" value="1"/>
</dbReference>
<name>A0A5R9L2D3_9BACT</name>
<dbReference type="InterPro" id="IPR016181">
    <property type="entry name" value="Acyl_CoA_acyltransferase"/>
</dbReference>
<dbReference type="InterPro" id="IPR031165">
    <property type="entry name" value="GNAT_YJDJ"/>
</dbReference>
<dbReference type="Proteomes" id="UP000306402">
    <property type="component" value="Unassembled WGS sequence"/>
</dbReference>
<dbReference type="OrthoDB" id="9793389at2"/>
<reference evidence="2 3" key="1">
    <citation type="submission" date="2019-05" db="EMBL/GenBank/DDBJ databases">
        <authorList>
            <person name="Qu J.-H."/>
        </authorList>
    </citation>
    <scope>NUCLEOTIDE SEQUENCE [LARGE SCALE GENOMIC DNA]</scope>
    <source>
        <strain evidence="2 3">T17</strain>
    </source>
</reference>
<dbReference type="EMBL" id="VCEJ01000002">
    <property type="protein sequence ID" value="TLV02693.1"/>
    <property type="molecule type" value="Genomic_DNA"/>
</dbReference>
<gene>
    <name evidence="2" type="ORF">FEN17_03480</name>
</gene>
<dbReference type="SUPFAM" id="SSF55729">
    <property type="entry name" value="Acyl-CoA N-acyltransferases (Nat)"/>
    <property type="match status" value="1"/>
</dbReference>
<dbReference type="PANTHER" id="PTHR31435:SF10">
    <property type="entry name" value="BSR4717 PROTEIN"/>
    <property type="match status" value="1"/>
</dbReference>
<protein>
    <submittedName>
        <fullName evidence="2">N-acetyltransferase</fullName>
    </submittedName>
</protein>
<comment type="caution">
    <text evidence="2">The sequence shown here is derived from an EMBL/GenBank/DDBJ whole genome shotgun (WGS) entry which is preliminary data.</text>
</comment>
<dbReference type="RefSeq" id="WP_138363903.1">
    <property type="nucleotide sequence ID" value="NZ_VCEJ01000002.1"/>
</dbReference>
<dbReference type="Pfam" id="PF14542">
    <property type="entry name" value="Acetyltransf_CG"/>
    <property type="match status" value="1"/>
</dbReference>
<accession>A0A5R9L2D3</accession>
<dbReference type="AlphaFoldDB" id="A0A5R9L2D3"/>
<keyword evidence="3" id="KW-1185">Reference proteome</keyword>
<dbReference type="CDD" id="cd04301">
    <property type="entry name" value="NAT_SF"/>
    <property type="match status" value="1"/>
</dbReference>
<sequence>MEEVKFKLDERKRGGFYIESDGKKVGEMVIGISETTLTVYHTEVDQEMEGKGFAKKMLDEMVGYAREKGLQVMPLCEYVLMQFRRHADEYEDIWKK</sequence>
<keyword evidence="2" id="KW-0808">Transferase</keyword>
<dbReference type="GO" id="GO:0016740">
    <property type="term" value="F:transferase activity"/>
    <property type="evidence" value="ECO:0007669"/>
    <property type="project" value="UniProtKB-KW"/>
</dbReference>
<dbReference type="Gene3D" id="3.40.630.30">
    <property type="match status" value="1"/>
</dbReference>
<organism evidence="2 3">
    <name type="scientific">Dyadobacter luticola</name>
    <dbReference type="NCBI Taxonomy" id="1979387"/>
    <lineage>
        <taxon>Bacteria</taxon>
        <taxon>Pseudomonadati</taxon>
        <taxon>Bacteroidota</taxon>
        <taxon>Cytophagia</taxon>
        <taxon>Cytophagales</taxon>
        <taxon>Spirosomataceae</taxon>
        <taxon>Dyadobacter</taxon>
    </lineage>
</organism>
<evidence type="ECO:0000313" key="2">
    <source>
        <dbReference type="EMBL" id="TLV02693.1"/>
    </source>
</evidence>
<evidence type="ECO:0000313" key="3">
    <source>
        <dbReference type="Proteomes" id="UP000306402"/>
    </source>
</evidence>
<dbReference type="InterPro" id="IPR045057">
    <property type="entry name" value="Gcn5-rel_NAT"/>
</dbReference>
<dbReference type="PROSITE" id="PS51729">
    <property type="entry name" value="GNAT_YJDJ"/>
    <property type="match status" value="1"/>
</dbReference>
<proteinExistence type="predicted"/>